<evidence type="ECO:0000313" key="3">
    <source>
        <dbReference type="EMBL" id="SDL26147.1"/>
    </source>
</evidence>
<dbReference type="EMBL" id="FNEK01000075">
    <property type="protein sequence ID" value="SDL26147.1"/>
    <property type="molecule type" value="Genomic_DNA"/>
</dbReference>
<dbReference type="InterPro" id="IPR027417">
    <property type="entry name" value="P-loop_NTPase"/>
</dbReference>
<feature type="compositionally biased region" description="Acidic residues" evidence="1">
    <location>
        <begin position="666"/>
        <end position="682"/>
    </location>
</feature>
<evidence type="ECO:0000256" key="2">
    <source>
        <dbReference type="SAM" id="Phobius"/>
    </source>
</evidence>
<proteinExistence type="predicted"/>
<feature type="transmembrane region" description="Helical" evidence="2">
    <location>
        <begin position="12"/>
        <end position="43"/>
    </location>
</feature>
<reference evidence="3 4" key="1">
    <citation type="submission" date="2016-10" db="EMBL/GenBank/DDBJ databases">
        <authorList>
            <person name="de Groot N.N."/>
        </authorList>
    </citation>
    <scope>NUCLEOTIDE SEQUENCE [LARGE SCALE GENOMIC DNA]</scope>
    <source>
        <strain evidence="3 4">DSM 25294</strain>
    </source>
</reference>
<keyword evidence="2" id="KW-0812">Transmembrane</keyword>
<dbReference type="SUPFAM" id="SSF52540">
    <property type="entry name" value="P-loop containing nucleoside triphosphate hydrolases"/>
    <property type="match status" value="1"/>
</dbReference>
<dbReference type="Proteomes" id="UP000199382">
    <property type="component" value="Unassembled WGS sequence"/>
</dbReference>
<evidence type="ECO:0000256" key="1">
    <source>
        <dbReference type="SAM" id="MobiDB-lite"/>
    </source>
</evidence>
<dbReference type="PANTHER" id="PTHR30121:SF6">
    <property type="entry name" value="SLR6007 PROTEIN"/>
    <property type="match status" value="1"/>
</dbReference>
<dbReference type="PANTHER" id="PTHR30121">
    <property type="entry name" value="UNCHARACTERIZED PROTEIN YJGR-RELATED"/>
    <property type="match status" value="1"/>
</dbReference>
<dbReference type="InterPro" id="IPR051162">
    <property type="entry name" value="T4SS_component"/>
</dbReference>
<evidence type="ECO:0000313" key="4">
    <source>
        <dbReference type="Proteomes" id="UP000199382"/>
    </source>
</evidence>
<keyword evidence="2" id="KW-0472">Membrane</keyword>
<keyword evidence="2" id="KW-1133">Transmembrane helix</keyword>
<gene>
    <name evidence="3" type="ORF">SAMN04488026_10759</name>
</gene>
<evidence type="ECO:0008006" key="5">
    <source>
        <dbReference type="Google" id="ProtNLM"/>
    </source>
</evidence>
<keyword evidence="4" id="KW-1185">Reference proteome</keyword>
<sequence length="691" mass="78006">MARSSTDDFGSIFLSFVIVAMILAIASMFTVFALFAIPAYIGYRLWKENPKRLERQAREETQVLYNHAIAGSVRLTDAEIEQALSRHWPPDLPASLRIQLLEVGKAIFAAEGLSPEIPPLPALCNTVEGARYRDMLAKAGQARSDRVMVTRALDTISEALAPIANAVPPIEGDVLVEVTQFTYPLGQTIQNVIAPFFSDNDYMLFKNLRKRLDANLSATHRTNPIYPSDYKGDDIVDTYLRGTHLKELFRLKTPFTIPDERRFEHMHMVAGSGHGKTQTLQYFIARDLEAVARGDRTVVVIDSQGDLINTILKASVLPPERIVLIDPEDIGFPVCLNLFSVGQNRLESYDPLERERLTNSIIELYDFVLGSLLSAGMTAKQSVVFRYVTRLMFHIPDATIHTLKELMEPGGTGRYQEYIAKLDGTPRRFFETEFDSKEFTNTKTQVLRRLYGVLENQTFERMFSHPQSKFDMFTEMNAGKLILINTAKSLLKEQGTEVFGRFFIALIAQAAQERATLPDWDRLPVMVYVDEAQDYFDQNIGIILSQARKYRVGMVMAHQYLGQLSSGLQEAFEANTSIKLAGGVSARDARALAGQMSADPQIIQQQPKGTFTTYVRGLTDRAVPMSFPFFVLEKHEQRTKDEIAAIRQHSREVYAEPWSPKVNHEEPDEEDRPESPPEIDPDDPLKPSPEL</sequence>
<dbReference type="STRING" id="571298.SAMN04488026_10759"/>
<organism evidence="3 4">
    <name type="scientific">Aliiruegeria lutimaris</name>
    <dbReference type="NCBI Taxonomy" id="571298"/>
    <lineage>
        <taxon>Bacteria</taxon>
        <taxon>Pseudomonadati</taxon>
        <taxon>Pseudomonadota</taxon>
        <taxon>Alphaproteobacteria</taxon>
        <taxon>Rhodobacterales</taxon>
        <taxon>Roseobacteraceae</taxon>
        <taxon>Aliiruegeria</taxon>
    </lineage>
</organism>
<dbReference type="Gene3D" id="3.40.50.300">
    <property type="entry name" value="P-loop containing nucleotide triphosphate hydrolases"/>
    <property type="match status" value="2"/>
</dbReference>
<feature type="region of interest" description="Disordered" evidence="1">
    <location>
        <begin position="647"/>
        <end position="691"/>
    </location>
</feature>
<dbReference type="RefSeq" id="WP_212635140.1">
    <property type="nucleotide sequence ID" value="NZ_FNEK01000075.1"/>
</dbReference>
<accession>A0A1G9ILY7</accession>
<protein>
    <recommendedName>
        <fullName evidence="5">AAA-like domain-containing protein</fullName>
    </recommendedName>
</protein>
<name>A0A1G9ILY7_9RHOB</name>
<dbReference type="AlphaFoldDB" id="A0A1G9ILY7"/>